<protein>
    <submittedName>
        <fullName evidence="11">Zinc finger and SCAN domain-containing protein 5B</fullName>
    </submittedName>
</protein>
<feature type="domain" description="C2H2-type" evidence="10">
    <location>
        <begin position="1306"/>
        <end position="1330"/>
    </location>
</feature>
<reference evidence="11 12" key="1">
    <citation type="submission" date="2019-04" db="EMBL/GenBank/DDBJ databases">
        <title>Annotation for the trematode Fasciola gigantica.</title>
        <authorList>
            <person name="Choi Y.-J."/>
        </authorList>
    </citation>
    <scope>NUCLEOTIDE SEQUENCE [LARGE SCALE GENOMIC DNA]</scope>
    <source>
        <strain evidence="11">Uganda_cow_1</strain>
    </source>
</reference>
<dbReference type="PROSITE" id="PS00028">
    <property type="entry name" value="ZINC_FINGER_C2H2_1"/>
    <property type="match status" value="3"/>
</dbReference>
<feature type="region of interest" description="Disordered" evidence="8">
    <location>
        <begin position="1117"/>
        <end position="1136"/>
    </location>
</feature>
<dbReference type="GO" id="GO:0005634">
    <property type="term" value="C:nucleus"/>
    <property type="evidence" value="ECO:0007669"/>
    <property type="project" value="UniProtKB-SubCell"/>
</dbReference>
<dbReference type="GO" id="GO:0010468">
    <property type="term" value="P:regulation of gene expression"/>
    <property type="evidence" value="ECO:0007669"/>
    <property type="project" value="TreeGrafter"/>
</dbReference>
<dbReference type="InterPro" id="IPR050331">
    <property type="entry name" value="Zinc_finger"/>
</dbReference>
<keyword evidence="9" id="KW-0732">Signal</keyword>
<dbReference type="Gene3D" id="3.30.160.60">
    <property type="entry name" value="Classic Zinc Finger"/>
    <property type="match status" value="3"/>
</dbReference>
<feature type="region of interest" description="Disordered" evidence="8">
    <location>
        <begin position="346"/>
        <end position="379"/>
    </location>
</feature>
<feature type="compositionally biased region" description="Polar residues" evidence="8">
    <location>
        <begin position="491"/>
        <end position="507"/>
    </location>
</feature>
<feature type="chain" id="PRO_5021259736" evidence="9">
    <location>
        <begin position="22"/>
        <end position="1330"/>
    </location>
</feature>
<evidence type="ECO:0000313" key="12">
    <source>
        <dbReference type="Proteomes" id="UP000316759"/>
    </source>
</evidence>
<feature type="signal peptide" evidence="9">
    <location>
        <begin position="1"/>
        <end position="21"/>
    </location>
</feature>
<keyword evidence="5" id="KW-0862">Zinc</keyword>
<keyword evidence="2" id="KW-0479">Metal-binding</keyword>
<gene>
    <name evidence="11" type="ORF">FGIG_05543</name>
</gene>
<dbReference type="STRING" id="46835.A0A504YPN2"/>
<dbReference type="Pfam" id="PF00096">
    <property type="entry name" value="zf-C2H2"/>
    <property type="match status" value="3"/>
</dbReference>
<keyword evidence="12" id="KW-1185">Reference proteome</keyword>
<evidence type="ECO:0000256" key="1">
    <source>
        <dbReference type="ARBA" id="ARBA00004123"/>
    </source>
</evidence>
<comment type="subcellular location">
    <subcellularLocation>
        <location evidence="1">Nucleus</location>
    </subcellularLocation>
</comment>
<dbReference type="PANTHER" id="PTHR16515">
    <property type="entry name" value="PR DOMAIN ZINC FINGER PROTEIN"/>
    <property type="match status" value="1"/>
</dbReference>
<dbReference type="FunFam" id="3.30.160.60:FF:002343">
    <property type="entry name" value="Zinc finger protein 33A"/>
    <property type="match status" value="1"/>
</dbReference>
<dbReference type="InterPro" id="IPR036236">
    <property type="entry name" value="Znf_C2H2_sf"/>
</dbReference>
<evidence type="ECO:0000313" key="11">
    <source>
        <dbReference type="EMBL" id="TPP62585.1"/>
    </source>
</evidence>
<accession>A0A504YPN2</accession>
<evidence type="ECO:0000259" key="10">
    <source>
        <dbReference type="PROSITE" id="PS50157"/>
    </source>
</evidence>
<dbReference type="PANTHER" id="PTHR16515:SF66">
    <property type="entry name" value="C2H2-TYPE DOMAIN-CONTAINING PROTEIN"/>
    <property type="match status" value="1"/>
</dbReference>
<dbReference type="InterPro" id="IPR013087">
    <property type="entry name" value="Znf_C2H2_type"/>
</dbReference>
<dbReference type="SMART" id="SM00355">
    <property type="entry name" value="ZnF_C2H2"/>
    <property type="match status" value="3"/>
</dbReference>
<dbReference type="FunFam" id="3.30.160.60:FF:000358">
    <property type="entry name" value="zinc finger protein 24"/>
    <property type="match status" value="1"/>
</dbReference>
<keyword evidence="3" id="KW-0677">Repeat</keyword>
<sequence length="1330" mass="143151">MEWIFLRSFLAVRAYINLAISEYILANSPCRDRVRPLYSASSKDAAVHNRNFSRQLQLENEELMRSVSGLCIHKITMVATLVGWWFCFSRADFSPNSLCYSCAALRGVIMNRSILVVNHGVPTLVPRGVATGIRASSKDIYLESEHSSSLSLSPTTSKSTGVIPGMQEVFTKFSSPSHPSPILAATLCGYNNQTDNYLSEMSTSRTTSSCVTTPQSLYSDPISSAEAQSNFENSFEASSSSAIDLVDFPSNLMSNAFEDLESLDCGPHVNHLPAEACQTIEEIRTKSCVMQMDDEEMDIVPNELVQFVSESTRRIRKEAAGGMSNGDSDLDEMDHDARIASLGLPILQPPSLTSSHISDDMRPPSLSPQSPDNGSLVANHSDDLTAIEFTRAYLSEPADSHSTLTETRDFDTYQSIASITDFKADHDPDMVGCENGSSDPRQDPLSPFSRSASDEMDFHQSAYGQLLLKPSIDSSATETYFPNQGFPELSPTDSLNPDSVPPTMNTHQVEDCRNSSHTLPAQNKTEAMENCSAIQLMKNNVEYTTNVRMGPSSNPSDVQLNLVPTHPSTSASCVLLRRPEIKTTILQNLTAMAPTVNSTCPLKFETGLALANLSSVCAPQSSSEQSSIFSDTLLNDSVAGSRWVFGHVADRELPSRCPTSTVKSEEPMFTQVGTRFVPAPMFCPSAPLITSTRPNITGSFPSSRAIQLVSQTTLSSSAPGTFASPQSSLSFLLTADSNRPRVLSNSLPTDQNSNSNTLNYLNLPLQVLQALPNLRPGMSILLHVKNNRPNGQPNVVTSMPLESHSFSSVNAKKTDGTVFLLPSSQIPVCIASQIQAPQVMPTQRPCQLNSNLNQTVLFMPSISSSSTNSAILSGGSGSLISASPTGTSSGAPGAFPSGTQFLLLRSPAKPDSKPTEMTQVSNVNATSETTFLISTNLSQKTPIKPSGLLLIPHTVPPPVTQQSCTFPNLANQLHFQTVGSNLLDVSTMPSWGYRPPETQNLFGLSSGSACVQLGFGQPNSTVQNALLAAALSRSISNSMTASTLSLPIAVFPSNPQTVLMSPSTSVLQPSSTSNHLLPSHLASFISTTTIANTPVITTGSFSSVNLDPSLKLTMATQPGHSSASVSNIPTSPTASSAPENMIAYVPASTSSPHTSIFPSKKLVVLPSADNLLCSASRSSLSSGCTLSISASCSRANKQPETKFPVLSSDVSQPMSPCVLPSPTGTLHSTKSASPAPQFNTLGHVNYRRRHQCPYCPKSCERKDNLQAHIRTHTGERPYPCRFCPKAFPQKDHLRAHIRTHTGEKPYRCPQCMKAFAQLGNLHRHVKTHKR</sequence>
<dbReference type="SUPFAM" id="SSF57667">
    <property type="entry name" value="beta-beta-alpha zinc fingers"/>
    <property type="match status" value="2"/>
</dbReference>
<evidence type="ECO:0000256" key="9">
    <source>
        <dbReference type="SAM" id="SignalP"/>
    </source>
</evidence>
<evidence type="ECO:0000256" key="2">
    <source>
        <dbReference type="ARBA" id="ARBA00022723"/>
    </source>
</evidence>
<feature type="compositionally biased region" description="Polar residues" evidence="8">
    <location>
        <begin position="367"/>
        <end position="378"/>
    </location>
</feature>
<dbReference type="GO" id="GO:0008270">
    <property type="term" value="F:zinc ion binding"/>
    <property type="evidence" value="ECO:0007669"/>
    <property type="project" value="UniProtKB-KW"/>
</dbReference>
<feature type="region of interest" description="Disordered" evidence="8">
    <location>
        <begin position="478"/>
        <end position="517"/>
    </location>
</feature>
<feature type="domain" description="C2H2-type" evidence="10">
    <location>
        <begin position="1250"/>
        <end position="1277"/>
    </location>
</feature>
<proteinExistence type="predicted"/>
<organism evidence="11 12">
    <name type="scientific">Fasciola gigantica</name>
    <name type="common">Giant liver fluke</name>
    <dbReference type="NCBI Taxonomy" id="46835"/>
    <lineage>
        <taxon>Eukaryota</taxon>
        <taxon>Metazoa</taxon>
        <taxon>Spiralia</taxon>
        <taxon>Lophotrochozoa</taxon>
        <taxon>Platyhelminthes</taxon>
        <taxon>Trematoda</taxon>
        <taxon>Digenea</taxon>
        <taxon>Plagiorchiida</taxon>
        <taxon>Echinostomata</taxon>
        <taxon>Echinostomatoidea</taxon>
        <taxon>Fasciolidae</taxon>
        <taxon>Fasciola</taxon>
    </lineage>
</organism>
<keyword evidence="4 7" id="KW-0863">Zinc-finger</keyword>
<dbReference type="Proteomes" id="UP000316759">
    <property type="component" value="Unassembled WGS sequence"/>
</dbReference>
<dbReference type="OrthoDB" id="3437960at2759"/>
<evidence type="ECO:0000256" key="8">
    <source>
        <dbReference type="SAM" id="MobiDB-lite"/>
    </source>
</evidence>
<comment type="caution">
    <text evidence="11">The sequence shown here is derived from an EMBL/GenBank/DDBJ whole genome shotgun (WGS) entry which is preliminary data.</text>
</comment>
<evidence type="ECO:0000256" key="7">
    <source>
        <dbReference type="PROSITE-ProRule" id="PRU00042"/>
    </source>
</evidence>
<keyword evidence="6" id="KW-0539">Nucleus</keyword>
<dbReference type="EMBL" id="SUNJ01006673">
    <property type="protein sequence ID" value="TPP62585.1"/>
    <property type="molecule type" value="Genomic_DNA"/>
</dbReference>
<name>A0A504YPN2_FASGI</name>
<evidence type="ECO:0000256" key="5">
    <source>
        <dbReference type="ARBA" id="ARBA00022833"/>
    </source>
</evidence>
<feature type="region of interest" description="Disordered" evidence="8">
    <location>
        <begin position="425"/>
        <end position="452"/>
    </location>
</feature>
<dbReference type="PROSITE" id="PS50157">
    <property type="entry name" value="ZINC_FINGER_C2H2_2"/>
    <property type="match status" value="3"/>
</dbReference>
<evidence type="ECO:0000256" key="4">
    <source>
        <dbReference type="ARBA" id="ARBA00022771"/>
    </source>
</evidence>
<evidence type="ECO:0000256" key="6">
    <source>
        <dbReference type="ARBA" id="ARBA00023242"/>
    </source>
</evidence>
<feature type="domain" description="C2H2-type" evidence="10">
    <location>
        <begin position="1278"/>
        <end position="1305"/>
    </location>
</feature>
<evidence type="ECO:0000256" key="3">
    <source>
        <dbReference type="ARBA" id="ARBA00022737"/>
    </source>
</evidence>